<dbReference type="AlphaFoldDB" id="A0A381YI60"/>
<accession>A0A381YI60</accession>
<sequence>MKTLLKKIFLGTSLIGMMVLPLVALAEECHRGTLDKRY</sequence>
<gene>
    <name evidence="1" type="ORF">METZ01_LOCUS129519</name>
</gene>
<evidence type="ECO:0000313" key="1">
    <source>
        <dbReference type="EMBL" id="SVA76665.1"/>
    </source>
</evidence>
<protein>
    <submittedName>
        <fullName evidence="1">Uncharacterized protein</fullName>
    </submittedName>
</protein>
<name>A0A381YI60_9ZZZZ</name>
<dbReference type="EMBL" id="UINC01018283">
    <property type="protein sequence ID" value="SVA76665.1"/>
    <property type="molecule type" value="Genomic_DNA"/>
</dbReference>
<reference evidence="1" key="1">
    <citation type="submission" date="2018-05" db="EMBL/GenBank/DDBJ databases">
        <authorList>
            <person name="Lanie J.A."/>
            <person name="Ng W.-L."/>
            <person name="Kazmierczak K.M."/>
            <person name="Andrzejewski T.M."/>
            <person name="Davidsen T.M."/>
            <person name="Wayne K.J."/>
            <person name="Tettelin H."/>
            <person name="Glass J.I."/>
            <person name="Rusch D."/>
            <person name="Podicherti R."/>
            <person name="Tsui H.-C.T."/>
            <person name="Winkler M.E."/>
        </authorList>
    </citation>
    <scope>NUCLEOTIDE SEQUENCE</scope>
</reference>
<feature type="non-terminal residue" evidence="1">
    <location>
        <position position="38"/>
    </location>
</feature>
<proteinExistence type="predicted"/>
<organism evidence="1">
    <name type="scientific">marine metagenome</name>
    <dbReference type="NCBI Taxonomy" id="408172"/>
    <lineage>
        <taxon>unclassified sequences</taxon>
        <taxon>metagenomes</taxon>
        <taxon>ecological metagenomes</taxon>
    </lineage>
</organism>